<feature type="transmembrane region" description="Helical" evidence="2">
    <location>
        <begin position="31"/>
        <end position="56"/>
    </location>
</feature>
<keyword evidence="2" id="KW-0812">Transmembrane</keyword>
<dbReference type="EMBL" id="CAJVQA010000662">
    <property type="protein sequence ID" value="CAG8484881.1"/>
    <property type="molecule type" value="Genomic_DNA"/>
</dbReference>
<feature type="transmembrane region" description="Helical" evidence="2">
    <location>
        <begin position="247"/>
        <end position="269"/>
    </location>
</feature>
<organism evidence="3 4">
    <name type="scientific">Cetraspora pellucida</name>
    <dbReference type="NCBI Taxonomy" id="1433469"/>
    <lineage>
        <taxon>Eukaryota</taxon>
        <taxon>Fungi</taxon>
        <taxon>Fungi incertae sedis</taxon>
        <taxon>Mucoromycota</taxon>
        <taxon>Glomeromycotina</taxon>
        <taxon>Glomeromycetes</taxon>
        <taxon>Diversisporales</taxon>
        <taxon>Gigasporaceae</taxon>
        <taxon>Cetraspora</taxon>
    </lineage>
</organism>
<dbReference type="OrthoDB" id="2414127at2759"/>
<accession>A0A9N8ZAB8</accession>
<reference evidence="3" key="1">
    <citation type="submission" date="2021-06" db="EMBL/GenBank/DDBJ databases">
        <authorList>
            <person name="Kallberg Y."/>
            <person name="Tangrot J."/>
            <person name="Rosling A."/>
        </authorList>
    </citation>
    <scope>NUCLEOTIDE SEQUENCE</scope>
    <source>
        <strain evidence="3">FL966</strain>
    </source>
</reference>
<evidence type="ECO:0000313" key="3">
    <source>
        <dbReference type="EMBL" id="CAG8484881.1"/>
    </source>
</evidence>
<dbReference type="AlphaFoldDB" id="A0A9N8ZAB8"/>
<evidence type="ECO:0000313" key="4">
    <source>
        <dbReference type="Proteomes" id="UP000789759"/>
    </source>
</evidence>
<keyword evidence="2" id="KW-1133">Transmembrane helix</keyword>
<feature type="transmembrane region" description="Helical" evidence="2">
    <location>
        <begin position="205"/>
        <end position="227"/>
    </location>
</feature>
<sequence>MAVSFVLSGIFLPNDFNLLNASPFNYAWCAISGFLISLSSISNYGVALALSTELYISLGLSSSVTKRNDVKIRRLNIFLTVVMPILCISSSLITLALHHNPLFEVIDTSGICAVSRHSDYRFLLFMLRTVPEFLPIYPSCVLSVPVVRKVFRTYRLHESFALPWQSKISSSPSPMRSTRAGPPPKTASSIKPTIPRNVLLRMASWCCLLIISGIPMATIIVIQNIHYVIYDNDINILNYDFWNRNGITLHMCLSMVLFLLCFGTGEFATEQYGILWTKMLSFICCSPRRQMTHQIELEFIDHYSNGSTQHSSSSLPPSFIASPPIIYARSIPIEYTYVTPPVDKKYLTGARAGWVTSKAALCQQCQTTLKSDSGSKGTSTIDQPEIIRQTVSLCEDNGISSAGSTNGHVYITIPERAKLGS</sequence>
<comment type="caution">
    <text evidence="3">The sequence shown here is derived from an EMBL/GenBank/DDBJ whole genome shotgun (WGS) entry which is preliminary data.</text>
</comment>
<name>A0A9N8ZAB8_9GLOM</name>
<evidence type="ECO:0000256" key="2">
    <source>
        <dbReference type="SAM" id="Phobius"/>
    </source>
</evidence>
<feature type="transmembrane region" description="Helical" evidence="2">
    <location>
        <begin position="77"/>
        <end position="97"/>
    </location>
</feature>
<feature type="transmembrane region" description="Helical" evidence="2">
    <location>
        <begin position="133"/>
        <end position="151"/>
    </location>
</feature>
<evidence type="ECO:0000256" key="1">
    <source>
        <dbReference type="SAM" id="MobiDB-lite"/>
    </source>
</evidence>
<feature type="compositionally biased region" description="Low complexity" evidence="1">
    <location>
        <begin position="167"/>
        <end position="177"/>
    </location>
</feature>
<feature type="region of interest" description="Disordered" evidence="1">
    <location>
        <begin position="167"/>
        <end position="189"/>
    </location>
</feature>
<gene>
    <name evidence="3" type="ORF">CPELLU_LOCUS1696</name>
</gene>
<protein>
    <submittedName>
        <fullName evidence="3">15882_t:CDS:1</fullName>
    </submittedName>
</protein>
<keyword evidence="2" id="KW-0472">Membrane</keyword>
<dbReference type="Proteomes" id="UP000789759">
    <property type="component" value="Unassembled WGS sequence"/>
</dbReference>
<keyword evidence="4" id="KW-1185">Reference proteome</keyword>
<proteinExistence type="predicted"/>